<dbReference type="GO" id="GO:0003677">
    <property type="term" value="F:DNA binding"/>
    <property type="evidence" value="ECO:0007669"/>
    <property type="project" value="InterPro"/>
</dbReference>
<gene>
    <name evidence="7" type="ORF">B0I35DRAFT_431364</name>
</gene>
<dbReference type="Pfam" id="PF04082">
    <property type="entry name" value="Fungal_trans"/>
    <property type="match status" value="1"/>
</dbReference>
<dbReference type="SUPFAM" id="SSF57701">
    <property type="entry name" value="Zn2/Cys6 DNA-binding domain"/>
    <property type="match status" value="1"/>
</dbReference>
<comment type="subcellular location">
    <subcellularLocation>
        <location evidence="1">Nucleus</location>
    </subcellularLocation>
</comment>
<evidence type="ECO:0000256" key="1">
    <source>
        <dbReference type="ARBA" id="ARBA00004123"/>
    </source>
</evidence>
<comment type="caution">
    <text evidence="7">The sequence shown here is derived from an EMBL/GenBank/DDBJ whole genome shotgun (WGS) entry which is preliminary data.</text>
</comment>
<accession>A0A8K0SQS6</accession>
<evidence type="ECO:0000313" key="8">
    <source>
        <dbReference type="Proteomes" id="UP000813444"/>
    </source>
</evidence>
<dbReference type="AlphaFoldDB" id="A0A8K0SQS6"/>
<dbReference type="Gene3D" id="4.10.240.10">
    <property type="entry name" value="Zn(2)-C6 fungal-type DNA-binding domain"/>
    <property type="match status" value="1"/>
</dbReference>
<dbReference type="GO" id="GO:0008270">
    <property type="term" value="F:zinc ion binding"/>
    <property type="evidence" value="ECO:0007669"/>
    <property type="project" value="InterPro"/>
</dbReference>
<name>A0A8K0SQS6_9HYPO</name>
<keyword evidence="5" id="KW-0539">Nucleus</keyword>
<proteinExistence type="predicted"/>
<keyword evidence="3" id="KW-0805">Transcription regulation</keyword>
<reference evidence="7" key="1">
    <citation type="journal article" date="2021" name="Nat. Commun.">
        <title>Genetic determinants of endophytism in the Arabidopsis root mycobiome.</title>
        <authorList>
            <person name="Mesny F."/>
            <person name="Miyauchi S."/>
            <person name="Thiergart T."/>
            <person name="Pickel B."/>
            <person name="Atanasova L."/>
            <person name="Karlsson M."/>
            <person name="Huettel B."/>
            <person name="Barry K.W."/>
            <person name="Haridas S."/>
            <person name="Chen C."/>
            <person name="Bauer D."/>
            <person name="Andreopoulos W."/>
            <person name="Pangilinan J."/>
            <person name="LaButti K."/>
            <person name="Riley R."/>
            <person name="Lipzen A."/>
            <person name="Clum A."/>
            <person name="Drula E."/>
            <person name="Henrissat B."/>
            <person name="Kohler A."/>
            <person name="Grigoriev I.V."/>
            <person name="Martin F.M."/>
            <person name="Hacquard S."/>
        </authorList>
    </citation>
    <scope>NUCLEOTIDE SEQUENCE</scope>
    <source>
        <strain evidence="7">MPI-CAGE-CH-0235</strain>
    </source>
</reference>
<organism evidence="7 8">
    <name type="scientific">Stachybotrys elegans</name>
    <dbReference type="NCBI Taxonomy" id="80388"/>
    <lineage>
        <taxon>Eukaryota</taxon>
        <taxon>Fungi</taxon>
        <taxon>Dikarya</taxon>
        <taxon>Ascomycota</taxon>
        <taxon>Pezizomycotina</taxon>
        <taxon>Sordariomycetes</taxon>
        <taxon>Hypocreomycetidae</taxon>
        <taxon>Hypocreales</taxon>
        <taxon>Stachybotryaceae</taxon>
        <taxon>Stachybotrys</taxon>
    </lineage>
</organism>
<feature type="domain" description="Xylanolytic transcriptional activator regulatory" evidence="6">
    <location>
        <begin position="236"/>
        <end position="314"/>
    </location>
</feature>
<dbReference type="InterPro" id="IPR007219">
    <property type="entry name" value="XnlR_reg_dom"/>
</dbReference>
<evidence type="ECO:0000256" key="5">
    <source>
        <dbReference type="ARBA" id="ARBA00023242"/>
    </source>
</evidence>
<dbReference type="SMART" id="SM00906">
    <property type="entry name" value="Fungal_trans"/>
    <property type="match status" value="1"/>
</dbReference>
<dbReference type="Proteomes" id="UP000813444">
    <property type="component" value="Unassembled WGS sequence"/>
</dbReference>
<dbReference type="PANTHER" id="PTHR47338">
    <property type="entry name" value="ZN(II)2CYS6 TRANSCRIPTION FACTOR (EUROFUNG)-RELATED"/>
    <property type="match status" value="1"/>
</dbReference>
<keyword evidence="4" id="KW-0804">Transcription</keyword>
<dbReference type="GO" id="GO:0000981">
    <property type="term" value="F:DNA-binding transcription factor activity, RNA polymerase II-specific"/>
    <property type="evidence" value="ECO:0007669"/>
    <property type="project" value="InterPro"/>
</dbReference>
<keyword evidence="8" id="KW-1185">Reference proteome</keyword>
<evidence type="ECO:0000313" key="7">
    <source>
        <dbReference type="EMBL" id="KAH7318119.1"/>
    </source>
</evidence>
<evidence type="ECO:0000256" key="4">
    <source>
        <dbReference type="ARBA" id="ARBA00023163"/>
    </source>
</evidence>
<evidence type="ECO:0000256" key="3">
    <source>
        <dbReference type="ARBA" id="ARBA00023015"/>
    </source>
</evidence>
<dbReference type="InterPro" id="IPR001138">
    <property type="entry name" value="Zn2Cys6_DnaBD"/>
</dbReference>
<evidence type="ECO:0000256" key="2">
    <source>
        <dbReference type="ARBA" id="ARBA00022723"/>
    </source>
</evidence>
<sequence length="555" mass="62337">MSGLSVRHRRIRKNARMLIGDDRRLKRKCSKSLPACSLCVRLGKECDYSDSMPTDNVISPHGERLPYASQSPRTAETMLPRIGFRDRVQGPVPPFPPEFFLDQDHLSPLMTNALAPIRQSSVRRIASEYLESDGLALCERYFTSFHTWLPVISKKRIMHELRETHTERDSCHELLLLCMKLCTTTPSNQPAESDLYLLTRSLCSSVESAGFVCLQLIQCLVLLTAFELSHAIYPAAYLTIGRAARLGLLMGFGRRQTQPLFKPAETWTLREEQRRTWWAVFVLERFIHIEPSCLPFATPEPEVDELLPINDDDWDNGKIVPSEALYTTAFSSMTNMGLFAQLCQAAHMLSMVIQHKRAKKHTHDVSGTLEEAKGLHYALSALQSAIEETNPDYEALSSLRPAAQGAFAVCVCARYLLYSLYACNENQCTTAPEPSVLGTEMQGLSLGGIKAIAFSAVPKMLRDTPECPLLAHCLYLTGTECAWFLQEDHEPEVRDAFRQVVQGLECIGKQWAIGLEYLALLDRNGALKLIDSSDYGFYSSLVQARQGLLATWHLD</sequence>
<dbReference type="GO" id="GO:0006351">
    <property type="term" value="P:DNA-templated transcription"/>
    <property type="evidence" value="ECO:0007669"/>
    <property type="project" value="InterPro"/>
</dbReference>
<dbReference type="CDD" id="cd00067">
    <property type="entry name" value="GAL4"/>
    <property type="match status" value="1"/>
</dbReference>
<dbReference type="EMBL" id="JAGPNK010000007">
    <property type="protein sequence ID" value="KAH7318119.1"/>
    <property type="molecule type" value="Genomic_DNA"/>
</dbReference>
<dbReference type="InterPro" id="IPR050815">
    <property type="entry name" value="TF_fung"/>
</dbReference>
<dbReference type="Pfam" id="PF00172">
    <property type="entry name" value="Zn_clus"/>
    <property type="match status" value="1"/>
</dbReference>
<dbReference type="CDD" id="cd12148">
    <property type="entry name" value="fungal_TF_MHR"/>
    <property type="match status" value="1"/>
</dbReference>
<dbReference type="InterPro" id="IPR036864">
    <property type="entry name" value="Zn2-C6_fun-type_DNA-bd_sf"/>
</dbReference>
<protein>
    <submittedName>
        <fullName evidence="7">Fungal-specific transcription factor domain-containing protein</fullName>
    </submittedName>
</protein>
<keyword evidence="2" id="KW-0479">Metal-binding</keyword>
<dbReference type="OrthoDB" id="3862662at2759"/>
<dbReference type="PANTHER" id="PTHR47338:SF20">
    <property type="entry name" value="ZN(II)2CYS6 TRANSCRIPTION FACTOR (EUROFUNG)"/>
    <property type="match status" value="1"/>
</dbReference>
<evidence type="ECO:0000259" key="6">
    <source>
        <dbReference type="SMART" id="SM00906"/>
    </source>
</evidence>
<dbReference type="GO" id="GO:0005634">
    <property type="term" value="C:nucleus"/>
    <property type="evidence" value="ECO:0007669"/>
    <property type="project" value="UniProtKB-SubCell"/>
</dbReference>